<dbReference type="SUPFAM" id="SSF46557">
    <property type="entry name" value="GreA transcript cleavage protein, N-terminal domain"/>
    <property type="match status" value="1"/>
</dbReference>
<evidence type="ECO:0000256" key="6">
    <source>
        <dbReference type="ARBA" id="ARBA00030776"/>
    </source>
</evidence>
<reference evidence="10" key="2">
    <citation type="submission" date="2021-04" db="EMBL/GenBank/DDBJ databases">
        <authorList>
            <person name="Gilroy R."/>
        </authorList>
    </citation>
    <scope>NUCLEOTIDE SEQUENCE</scope>
    <source>
        <strain evidence="10">Gambia11-129</strain>
    </source>
</reference>
<dbReference type="Gene3D" id="1.10.287.180">
    <property type="entry name" value="Transcription elongation factor, GreA/GreB, N-terminal domain"/>
    <property type="match status" value="1"/>
</dbReference>
<comment type="similarity">
    <text evidence="1">Belongs to the GreA/GreB family.</text>
</comment>
<dbReference type="PANTHER" id="PTHR30437:SF4">
    <property type="entry name" value="TRANSCRIPTION ELONGATION FACTOR GREA"/>
    <property type="match status" value="1"/>
</dbReference>
<evidence type="ECO:0000256" key="7">
    <source>
        <dbReference type="SAM" id="Coils"/>
    </source>
</evidence>
<evidence type="ECO:0000313" key="10">
    <source>
        <dbReference type="EMBL" id="HIV98396.1"/>
    </source>
</evidence>
<feature type="coiled-coil region" evidence="7">
    <location>
        <begin position="226"/>
        <end position="255"/>
    </location>
</feature>
<feature type="domain" description="Transcription elongation factor GreA/GreB N-terminal" evidence="9">
    <location>
        <begin position="758"/>
        <end position="824"/>
    </location>
</feature>
<evidence type="ECO:0000313" key="11">
    <source>
        <dbReference type="Proteomes" id="UP000823936"/>
    </source>
</evidence>
<dbReference type="Gene3D" id="3.10.50.30">
    <property type="entry name" value="Transcription elongation factor, GreA/GreB, C-terminal domain"/>
    <property type="match status" value="1"/>
</dbReference>
<dbReference type="AlphaFoldDB" id="A0A9D1PTM5"/>
<evidence type="ECO:0000259" key="8">
    <source>
        <dbReference type="Pfam" id="PF01272"/>
    </source>
</evidence>
<keyword evidence="10" id="KW-0648">Protein biosynthesis</keyword>
<evidence type="ECO:0000256" key="5">
    <source>
        <dbReference type="ARBA" id="ARBA00023163"/>
    </source>
</evidence>
<dbReference type="Pfam" id="PF01272">
    <property type="entry name" value="GreA_GreB"/>
    <property type="match status" value="1"/>
</dbReference>
<dbReference type="InterPro" id="IPR022691">
    <property type="entry name" value="Tscrpt_elong_fac_GreA/B_N"/>
</dbReference>
<dbReference type="PANTHER" id="PTHR30437">
    <property type="entry name" value="TRANSCRIPTION ELONGATION FACTOR GREA"/>
    <property type="match status" value="1"/>
</dbReference>
<gene>
    <name evidence="10" type="ORF">IAB12_01275</name>
</gene>
<dbReference type="GO" id="GO:0006354">
    <property type="term" value="P:DNA-templated transcription elongation"/>
    <property type="evidence" value="ECO:0007669"/>
    <property type="project" value="TreeGrafter"/>
</dbReference>
<dbReference type="InterPro" id="IPR036953">
    <property type="entry name" value="GreA/GreB_C_sf"/>
</dbReference>
<keyword evidence="10" id="KW-0251">Elongation factor</keyword>
<accession>A0A9D1PTM5</accession>
<keyword evidence="3" id="KW-0805">Transcription regulation</keyword>
<keyword evidence="7" id="KW-0175">Coiled coil</keyword>
<keyword evidence="4" id="KW-0238">DNA-binding</keyword>
<name>A0A9D1PTM5_9SPIO</name>
<dbReference type="Proteomes" id="UP000823936">
    <property type="component" value="Unassembled WGS sequence"/>
</dbReference>
<dbReference type="EMBL" id="DXHU01000005">
    <property type="protein sequence ID" value="HIV98396.1"/>
    <property type="molecule type" value="Genomic_DNA"/>
</dbReference>
<comment type="caution">
    <text evidence="10">The sequence shown here is derived from an EMBL/GenBank/DDBJ whole genome shotgun (WGS) entry which is preliminary data.</text>
</comment>
<dbReference type="InterPro" id="IPR036805">
    <property type="entry name" value="Tscrpt_elong_fac_GreA/B_N_sf"/>
</dbReference>
<evidence type="ECO:0000256" key="4">
    <source>
        <dbReference type="ARBA" id="ARBA00023125"/>
    </source>
</evidence>
<dbReference type="InterPro" id="IPR023459">
    <property type="entry name" value="Tscrpt_elong_fac_GreA/B_fam"/>
</dbReference>
<evidence type="ECO:0000256" key="2">
    <source>
        <dbReference type="ARBA" id="ARBA00013729"/>
    </source>
</evidence>
<evidence type="ECO:0000256" key="3">
    <source>
        <dbReference type="ARBA" id="ARBA00023015"/>
    </source>
</evidence>
<dbReference type="InterPro" id="IPR001437">
    <property type="entry name" value="Tscrpt_elong_fac_GreA/B_C"/>
</dbReference>
<dbReference type="InterPro" id="IPR011990">
    <property type="entry name" value="TPR-like_helical_dom_sf"/>
</dbReference>
<dbReference type="GO" id="GO:0032784">
    <property type="term" value="P:regulation of DNA-templated transcription elongation"/>
    <property type="evidence" value="ECO:0007669"/>
    <property type="project" value="InterPro"/>
</dbReference>
<evidence type="ECO:0000259" key="9">
    <source>
        <dbReference type="Pfam" id="PF03449"/>
    </source>
</evidence>
<dbReference type="Gene3D" id="1.25.40.10">
    <property type="entry name" value="Tetratricopeptide repeat domain"/>
    <property type="match status" value="1"/>
</dbReference>
<reference evidence="10" key="1">
    <citation type="journal article" date="2021" name="PeerJ">
        <title>Extensive microbial diversity within the chicken gut microbiome revealed by metagenomics and culture.</title>
        <authorList>
            <person name="Gilroy R."/>
            <person name="Ravi A."/>
            <person name="Getino M."/>
            <person name="Pursley I."/>
            <person name="Horton D.L."/>
            <person name="Alikhan N.F."/>
            <person name="Baker D."/>
            <person name="Gharbi K."/>
            <person name="Hall N."/>
            <person name="Watson M."/>
            <person name="Adriaenssens E.M."/>
            <person name="Foster-Nyarko E."/>
            <person name="Jarju S."/>
            <person name="Secka A."/>
            <person name="Antonio M."/>
            <person name="Oren A."/>
            <person name="Chaudhuri R.R."/>
            <person name="La Ragione R."/>
            <person name="Hildebrand F."/>
            <person name="Pallen M.J."/>
        </authorList>
    </citation>
    <scope>NUCLEOTIDE SEQUENCE</scope>
    <source>
        <strain evidence="10">Gambia11-129</strain>
    </source>
</reference>
<dbReference type="FunFam" id="1.10.287.180:FF:000001">
    <property type="entry name" value="Transcription elongation factor GreA"/>
    <property type="match status" value="1"/>
</dbReference>
<keyword evidence="5" id="KW-0804">Transcription</keyword>
<sequence>MDLKQLISDEKNMGKNPAMNYKVENLEDIDSKIFTKRVKIESLNKTRNEAIKLYQEENAGDVIALHYVAGRIKLEMRPHEFNVDLNNILVQFYDARNWTVVKYLGLLIISKSENSLALRILGDVASEEKDDDLMWQYYERYIKTDNKDKDIIMEVAKHFKSLDDKKKANAYYQRALLRMDVPQDNSKIENAFKNLLNLKRLDCQFFINYVESTVAKLDSDFAFNLYSLLIAELKKEKTELDEAEKSERRKNLENTVTVYKLMLGIKSEDDIRKAVVETLKEEYRNSSRLAECLKKYNIVKSANVLSEINEFEKEIAYSKGAFCYQKATRRVGLITGIDNTHLTVKYSGSEPEQKIALEAAFLSLVPLTNQNIKAIKKGVPQAKIKAKINAPGGISWLAWTLLYSADNNEASIRDMKAEVVPSILSDDEWKKISEELKTELRKNEYVTFIPGSTDIYRLESYPKTEEEKIFTSFEKAGNNFYLRAQIMLEAMSNKEIDKSSDSLMDMADYFAMKLEGDEKSDVLLCSALILEIVSRNDEVKVQVKKSFEDIYKSLSQEERIQAFARVEGGAKLKKEYVDKVIEVDGYPETLIEMMSSYIPYISECLKKMSSKDYYEYIGSVFSAFRGKIAEFVYFISKVTDEDLKKADYDRAQLTKQELRALQSFKNLDIVGETKKQRDAIKKELMKDRHIESLIESAADYEDFAELKSLIMLNSELDTVEKNEYKAMLLSRCPELFAEENKKDGEKTIRTVRGFLCLEESYNQKQEELKKINTVDMPQILKEINTARELGDLRENAEYQYAKEHKRELERRLGELNHDLNTVRIMKSQDVIPFLIGFGTKVELLDKNENRNVTYTFLGRWESNPEEGIIDINAPLGKALRDHKEKDEVSFTINDKSYDYVILSVSSVL</sequence>
<dbReference type="GO" id="GO:0003746">
    <property type="term" value="F:translation elongation factor activity"/>
    <property type="evidence" value="ECO:0007669"/>
    <property type="project" value="UniProtKB-KW"/>
</dbReference>
<feature type="coiled-coil region" evidence="7">
    <location>
        <begin position="798"/>
        <end position="825"/>
    </location>
</feature>
<organism evidence="10 11">
    <name type="scientific">Candidatus Ornithospirochaeta avicola</name>
    <dbReference type="NCBI Taxonomy" id="2840896"/>
    <lineage>
        <taxon>Bacteria</taxon>
        <taxon>Pseudomonadati</taxon>
        <taxon>Spirochaetota</taxon>
        <taxon>Spirochaetia</taxon>
        <taxon>Spirochaetales</taxon>
        <taxon>Spirochaetaceae</taxon>
        <taxon>Spirochaetaceae incertae sedis</taxon>
        <taxon>Candidatus Ornithospirochaeta</taxon>
    </lineage>
</organism>
<evidence type="ECO:0000256" key="1">
    <source>
        <dbReference type="ARBA" id="ARBA00008213"/>
    </source>
</evidence>
<proteinExistence type="inferred from homology"/>
<dbReference type="GO" id="GO:0003677">
    <property type="term" value="F:DNA binding"/>
    <property type="evidence" value="ECO:0007669"/>
    <property type="project" value="UniProtKB-KW"/>
</dbReference>
<dbReference type="GO" id="GO:0070063">
    <property type="term" value="F:RNA polymerase binding"/>
    <property type="evidence" value="ECO:0007669"/>
    <property type="project" value="InterPro"/>
</dbReference>
<feature type="domain" description="Transcription elongation factor GreA/GreB C-terminal" evidence="8">
    <location>
        <begin position="835"/>
        <end position="905"/>
    </location>
</feature>
<dbReference type="InterPro" id="IPR018151">
    <property type="entry name" value="TF_GreA/GreB_CS"/>
</dbReference>
<protein>
    <recommendedName>
        <fullName evidence="2">Transcription elongation factor GreA</fullName>
    </recommendedName>
    <alternativeName>
        <fullName evidence="6">Transcript cleavage factor GreA</fullName>
    </alternativeName>
</protein>
<dbReference type="SUPFAM" id="SSF54534">
    <property type="entry name" value="FKBP-like"/>
    <property type="match status" value="1"/>
</dbReference>
<dbReference type="Pfam" id="PF03449">
    <property type="entry name" value="GreA_GreB_N"/>
    <property type="match status" value="1"/>
</dbReference>
<dbReference type="PROSITE" id="PS00829">
    <property type="entry name" value="GREAB_1"/>
    <property type="match status" value="1"/>
</dbReference>